<sequence>MAAASLVFRSSDPYYSLLLLQHAEQLFEFGDKYRGKYDGSVRVVKSYYPSVSGYYDELLWAALWLHRATGTSSTWTTPSTTLRPSAAPPGPCRSSVGTSSMPAFRSWPPSCCWREEMHWKRGTGRY</sequence>
<reference evidence="10" key="1">
    <citation type="submission" date="2020-07" db="EMBL/GenBank/DDBJ databases">
        <authorList>
            <person name="Lin J."/>
        </authorList>
    </citation>
    <scope>NUCLEOTIDE SEQUENCE</scope>
</reference>
<dbReference type="EMBL" id="LR862134">
    <property type="protein sequence ID" value="CAD1839526.1"/>
    <property type="molecule type" value="Genomic_DNA"/>
</dbReference>
<comment type="similarity">
    <text evidence="2">Belongs to the glycosyl hydrolase 9 (cellulase E) family.</text>
</comment>
<dbReference type="SUPFAM" id="SSF48208">
    <property type="entry name" value="Six-hairpin glycosidases"/>
    <property type="match status" value="1"/>
</dbReference>
<accession>A0A6V7Q9K9</accession>
<comment type="catalytic activity">
    <reaction evidence="1">
        <text>Endohydrolysis of (1-&gt;4)-beta-D-glucosidic linkages in cellulose, lichenin and cereal beta-D-glucans.</text>
        <dbReference type="EC" id="3.2.1.4"/>
    </reaction>
</comment>
<evidence type="ECO:0000256" key="7">
    <source>
        <dbReference type="ARBA" id="ARBA00023295"/>
    </source>
</evidence>
<keyword evidence="7" id="KW-0326">Glycosidase</keyword>
<evidence type="ECO:0000259" key="9">
    <source>
        <dbReference type="Pfam" id="PF00759"/>
    </source>
</evidence>
<evidence type="ECO:0000256" key="3">
    <source>
        <dbReference type="ARBA" id="ARBA00012601"/>
    </source>
</evidence>
<protein>
    <recommendedName>
        <fullName evidence="3">cellulase</fullName>
        <ecNumber evidence="3">3.2.1.4</ecNumber>
    </recommendedName>
</protein>
<dbReference type="PANTHER" id="PTHR22298">
    <property type="entry name" value="ENDO-1,4-BETA-GLUCANASE"/>
    <property type="match status" value="1"/>
</dbReference>
<evidence type="ECO:0000256" key="2">
    <source>
        <dbReference type="ARBA" id="ARBA00007072"/>
    </source>
</evidence>
<evidence type="ECO:0000256" key="6">
    <source>
        <dbReference type="ARBA" id="ARBA00023277"/>
    </source>
</evidence>
<keyword evidence="4" id="KW-0378">Hydrolase</keyword>
<organism evidence="10">
    <name type="scientific">Ananas comosus var. bracteatus</name>
    <name type="common">red pineapple</name>
    <dbReference type="NCBI Taxonomy" id="296719"/>
    <lineage>
        <taxon>Eukaryota</taxon>
        <taxon>Viridiplantae</taxon>
        <taxon>Streptophyta</taxon>
        <taxon>Embryophyta</taxon>
        <taxon>Tracheophyta</taxon>
        <taxon>Spermatophyta</taxon>
        <taxon>Magnoliopsida</taxon>
        <taxon>Liliopsida</taxon>
        <taxon>Poales</taxon>
        <taxon>Bromeliaceae</taxon>
        <taxon>Bromelioideae</taxon>
        <taxon>Ananas</taxon>
    </lineage>
</organism>
<evidence type="ECO:0000256" key="4">
    <source>
        <dbReference type="ARBA" id="ARBA00022801"/>
    </source>
</evidence>
<dbReference type="GO" id="GO:0008810">
    <property type="term" value="F:cellulase activity"/>
    <property type="evidence" value="ECO:0007669"/>
    <property type="project" value="UniProtKB-EC"/>
</dbReference>
<dbReference type="Gene3D" id="1.50.10.10">
    <property type="match status" value="1"/>
</dbReference>
<dbReference type="GO" id="GO:0030245">
    <property type="term" value="P:cellulose catabolic process"/>
    <property type="evidence" value="ECO:0007669"/>
    <property type="project" value="UniProtKB-KW"/>
</dbReference>
<dbReference type="InterPro" id="IPR001701">
    <property type="entry name" value="Glyco_hydro_9"/>
</dbReference>
<dbReference type="Pfam" id="PF00759">
    <property type="entry name" value="Glyco_hydro_9"/>
    <property type="match status" value="1"/>
</dbReference>
<name>A0A6V7Q9K9_ANACO</name>
<dbReference type="InterPro" id="IPR008928">
    <property type="entry name" value="6-hairpin_glycosidase_sf"/>
</dbReference>
<dbReference type="EC" id="3.2.1.4" evidence="3"/>
<proteinExistence type="inferred from homology"/>
<feature type="domain" description="Glycoside hydrolase family 9" evidence="9">
    <location>
        <begin position="1"/>
        <end position="73"/>
    </location>
</feature>
<keyword evidence="6" id="KW-0119">Carbohydrate metabolism</keyword>
<evidence type="ECO:0000256" key="1">
    <source>
        <dbReference type="ARBA" id="ARBA00000966"/>
    </source>
</evidence>
<dbReference type="InterPro" id="IPR012341">
    <property type="entry name" value="6hp_glycosidase-like_sf"/>
</dbReference>
<evidence type="ECO:0000313" key="10">
    <source>
        <dbReference type="EMBL" id="CAD1839526.1"/>
    </source>
</evidence>
<evidence type="ECO:0000256" key="8">
    <source>
        <dbReference type="ARBA" id="ARBA00023326"/>
    </source>
</evidence>
<gene>
    <name evidence="10" type="ORF">CB5_LOCUS22737</name>
</gene>
<keyword evidence="8" id="KW-0624">Polysaccharide degradation</keyword>
<evidence type="ECO:0000256" key="5">
    <source>
        <dbReference type="ARBA" id="ARBA00023001"/>
    </source>
</evidence>
<keyword evidence="5" id="KW-0136">Cellulose degradation</keyword>
<dbReference type="AlphaFoldDB" id="A0A6V7Q9K9"/>